<dbReference type="GO" id="GO:0005615">
    <property type="term" value="C:extracellular space"/>
    <property type="evidence" value="ECO:0007669"/>
    <property type="project" value="UniProtKB-KW"/>
</dbReference>
<dbReference type="InterPro" id="IPR001839">
    <property type="entry name" value="TGF-b_C"/>
</dbReference>
<evidence type="ECO:0000256" key="4">
    <source>
        <dbReference type="ARBA" id="ARBA00022525"/>
    </source>
</evidence>
<feature type="chain" id="PRO_5036474028" evidence="10">
    <location>
        <begin position="21"/>
        <end position="432"/>
    </location>
</feature>
<dbReference type="PROSITE" id="PS00250">
    <property type="entry name" value="TGF_BETA_1"/>
    <property type="match status" value="1"/>
</dbReference>
<dbReference type="GO" id="GO:0005125">
    <property type="term" value="F:cytokine activity"/>
    <property type="evidence" value="ECO:0007669"/>
    <property type="project" value="UniProtKB-KW"/>
</dbReference>
<dbReference type="PRINTS" id="PR00669">
    <property type="entry name" value="INHIBINA"/>
</dbReference>
<evidence type="ECO:0000256" key="3">
    <source>
        <dbReference type="ARBA" id="ARBA00022514"/>
    </source>
</evidence>
<dbReference type="PANTHER" id="PTHR11848:SF310">
    <property type="entry name" value="PROTEIN 60A-RELATED"/>
    <property type="match status" value="1"/>
</dbReference>
<comment type="similarity">
    <text evidence="2 9">Belongs to the TGF-beta family.</text>
</comment>
<dbReference type="CDD" id="cd13761">
    <property type="entry name" value="TGF_beta_BMP5_like"/>
    <property type="match status" value="1"/>
</dbReference>
<dbReference type="Proteomes" id="UP000887116">
    <property type="component" value="Unassembled WGS sequence"/>
</dbReference>
<keyword evidence="5 10" id="KW-0732">Signal</keyword>
<evidence type="ECO:0000256" key="7">
    <source>
        <dbReference type="ARBA" id="ARBA00023157"/>
    </source>
</evidence>
<evidence type="ECO:0000256" key="5">
    <source>
        <dbReference type="ARBA" id="ARBA00022729"/>
    </source>
</evidence>
<keyword evidence="6 9" id="KW-0339">Growth factor</keyword>
<name>A0A8X6KT97_TRICU</name>
<evidence type="ECO:0000256" key="2">
    <source>
        <dbReference type="ARBA" id="ARBA00006656"/>
    </source>
</evidence>
<organism evidence="12 13">
    <name type="scientific">Trichonephila clavata</name>
    <name type="common">Joro spider</name>
    <name type="synonym">Nephila clavata</name>
    <dbReference type="NCBI Taxonomy" id="2740835"/>
    <lineage>
        <taxon>Eukaryota</taxon>
        <taxon>Metazoa</taxon>
        <taxon>Ecdysozoa</taxon>
        <taxon>Arthropoda</taxon>
        <taxon>Chelicerata</taxon>
        <taxon>Arachnida</taxon>
        <taxon>Araneae</taxon>
        <taxon>Araneomorphae</taxon>
        <taxon>Entelegynae</taxon>
        <taxon>Araneoidea</taxon>
        <taxon>Nephilidae</taxon>
        <taxon>Trichonephila</taxon>
    </lineage>
</organism>
<dbReference type="GO" id="GO:0008083">
    <property type="term" value="F:growth factor activity"/>
    <property type="evidence" value="ECO:0007669"/>
    <property type="project" value="UniProtKB-KW"/>
</dbReference>
<dbReference type="PANTHER" id="PTHR11848">
    <property type="entry name" value="TGF-BETA FAMILY"/>
    <property type="match status" value="1"/>
</dbReference>
<keyword evidence="3" id="KW-0202">Cytokine</keyword>
<dbReference type="Pfam" id="PF00688">
    <property type="entry name" value="TGFb_propeptide"/>
    <property type="match status" value="1"/>
</dbReference>
<comment type="subcellular location">
    <subcellularLocation>
        <location evidence="1">Secreted</location>
    </subcellularLocation>
</comment>
<sequence length="432" mass="50083">MAFHCIIAIILVLFCDYVLSLSGGFYADNGRQQTVLFKTFSRRGKQNIQREILHLLGLEHRPKPRNMNYVHSSAQNYLLDIYKSLIDENEKQPDENKKTIKRQKNRIDLDTDYIMSFDNRNDKLLIASPVGCSTPKETNKDCNTVHRYYPHLRHERDKRYWFDVSEISPEEEIVKAELRIYRNASKRISKKNLKYTLSLYSVAEDDAPNTNILELADEFVISGNMNGWIVMNVTAPLVKWIVFAKKNLGLYLKIRGPNSAHNLDPHEIGLTCSKGPEEYKPFMVAYFKSFGRPRVRRSTKSRQEDRYYDPDSYNPYSGVSGRDRYHSKRNCQRWTLYVSFRDLGWEDWIIAPDGYAAFYCQGECSFPLNAHMNATNHAIVQTLVHLMDPSVVPKPCCAPTQLSPITVLYFDDNSNVILKNYKNMVVKSCGCH</sequence>
<dbReference type="OrthoDB" id="5987191at2759"/>
<gene>
    <name evidence="12" type="primary">gbb</name>
    <name evidence="12" type="ORF">TNCT_151002</name>
</gene>
<keyword evidence="7" id="KW-1015">Disulfide bond</keyword>
<evidence type="ECO:0000256" key="6">
    <source>
        <dbReference type="ARBA" id="ARBA00023030"/>
    </source>
</evidence>
<dbReference type="InterPro" id="IPR029034">
    <property type="entry name" value="Cystine-knot_cytokine"/>
</dbReference>
<reference evidence="12" key="1">
    <citation type="submission" date="2020-07" db="EMBL/GenBank/DDBJ databases">
        <title>Multicomponent nature underlies the extraordinary mechanical properties of spider dragline silk.</title>
        <authorList>
            <person name="Kono N."/>
            <person name="Nakamura H."/>
            <person name="Mori M."/>
            <person name="Yoshida Y."/>
            <person name="Ohtoshi R."/>
            <person name="Malay A.D."/>
            <person name="Moran D.A.P."/>
            <person name="Tomita M."/>
            <person name="Numata K."/>
            <person name="Arakawa K."/>
        </authorList>
    </citation>
    <scope>NUCLEOTIDE SEQUENCE</scope>
</reference>
<proteinExistence type="inferred from homology"/>
<dbReference type="Gene3D" id="2.10.90.10">
    <property type="entry name" value="Cystine-knot cytokines"/>
    <property type="match status" value="1"/>
</dbReference>
<dbReference type="FunFam" id="2.10.90.10:FF:000003">
    <property type="entry name" value="Bone morphogenetic protein 5"/>
    <property type="match status" value="1"/>
</dbReference>
<accession>A0A8X6KT97</accession>
<dbReference type="EMBL" id="BMAO01002813">
    <property type="protein sequence ID" value="GFQ83481.1"/>
    <property type="molecule type" value="Genomic_DNA"/>
</dbReference>
<evidence type="ECO:0000256" key="9">
    <source>
        <dbReference type="RuleBase" id="RU000354"/>
    </source>
</evidence>
<feature type="signal peptide" evidence="10">
    <location>
        <begin position="1"/>
        <end position="20"/>
    </location>
</feature>
<protein>
    <submittedName>
        <fullName evidence="12">Protein 60A</fullName>
    </submittedName>
</protein>
<comment type="caution">
    <text evidence="12">The sequence shown here is derived from an EMBL/GenBank/DDBJ whole genome shotgun (WGS) entry which is preliminary data.</text>
</comment>
<dbReference type="InterPro" id="IPR017948">
    <property type="entry name" value="TGFb_CS"/>
</dbReference>
<evidence type="ECO:0000256" key="8">
    <source>
        <dbReference type="ARBA" id="ARBA00023180"/>
    </source>
</evidence>
<evidence type="ECO:0000256" key="1">
    <source>
        <dbReference type="ARBA" id="ARBA00004613"/>
    </source>
</evidence>
<dbReference type="Pfam" id="PF00019">
    <property type="entry name" value="TGF_beta"/>
    <property type="match status" value="1"/>
</dbReference>
<evidence type="ECO:0000313" key="12">
    <source>
        <dbReference type="EMBL" id="GFQ83481.1"/>
    </source>
</evidence>
<dbReference type="SUPFAM" id="SSF57501">
    <property type="entry name" value="Cystine-knot cytokines"/>
    <property type="match status" value="1"/>
</dbReference>
<evidence type="ECO:0000313" key="13">
    <source>
        <dbReference type="Proteomes" id="UP000887116"/>
    </source>
</evidence>
<dbReference type="InterPro" id="IPR001111">
    <property type="entry name" value="TGF-b_propeptide"/>
</dbReference>
<dbReference type="PROSITE" id="PS51362">
    <property type="entry name" value="TGF_BETA_2"/>
    <property type="match status" value="1"/>
</dbReference>
<keyword evidence="8" id="KW-0325">Glycoprotein</keyword>
<evidence type="ECO:0000259" key="11">
    <source>
        <dbReference type="PROSITE" id="PS51362"/>
    </source>
</evidence>
<dbReference type="InterPro" id="IPR015615">
    <property type="entry name" value="TGF-beta-rel"/>
</dbReference>
<keyword evidence="4" id="KW-0964">Secreted</keyword>
<keyword evidence="13" id="KW-1185">Reference proteome</keyword>
<feature type="domain" description="TGF-beta family profile" evidence="11">
    <location>
        <begin position="294"/>
        <end position="432"/>
    </location>
</feature>
<dbReference type="AlphaFoldDB" id="A0A8X6KT97"/>
<evidence type="ECO:0000256" key="10">
    <source>
        <dbReference type="SAM" id="SignalP"/>
    </source>
</evidence>
<dbReference type="SMART" id="SM00204">
    <property type="entry name" value="TGFB"/>
    <property type="match status" value="1"/>
</dbReference>
<dbReference type="Gene3D" id="2.60.120.970">
    <property type="match status" value="1"/>
</dbReference>
<dbReference type="GO" id="GO:0032502">
    <property type="term" value="P:developmental process"/>
    <property type="evidence" value="ECO:0007669"/>
    <property type="project" value="UniProtKB-ARBA"/>
</dbReference>